<proteinExistence type="predicted"/>
<dbReference type="PROSITE" id="PS51352">
    <property type="entry name" value="THIOREDOXIN_2"/>
    <property type="match status" value="1"/>
</dbReference>
<name>D8SUZ9_SELML</name>
<evidence type="ECO:0000313" key="5">
    <source>
        <dbReference type="EMBL" id="EFJ11786.1"/>
    </source>
</evidence>
<dbReference type="OrthoDB" id="2121326at2759"/>
<keyword evidence="1" id="KW-0813">Transport</keyword>
<evidence type="ECO:0000256" key="2">
    <source>
        <dbReference type="ARBA" id="ARBA00023157"/>
    </source>
</evidence>
<dbReference type="PANTHER" id="PTHR47192">
    <property type="entry name" value="THIOREDOXIN-LIKE 3-2, CHLOROPLASTIC"/>
    <property type="match status" value="1"/>
</dbReference>
<gene>
    <name evidence="5" type="ORF">SELMODRAFT_125424</name>
</gene>
<dbReference type="InterPro" id="IPR036249">
    <property type="entry name" value="Thioredoxin-like_sf"/>
</dbReference>
<dbReference type="Pfam" id="PF00085">
    <property type="entry name" value="Thioredoxin"/>
    <property type="match status" value="1"/>
</dbReference>
<protein>
    <recommendedName>
        <fullName evidence="4">Thioredoxin domain-containing protein</fullName>
    </recommendedName>
</protein>
<evidence type="ECO:0000313" key="6">
    <source>
        <dbReference type="Proteomes" id="UP000001514"/>
    </source>
</evidence>
<accession>D8SUZ9</accession>
<organism evidence="6">
    <name type="scientific">Selaginella moellendorffii</name>
    <name type="common">Spikemoss</name>
    <dbReference type="NCBI Taxonomy" id="88036"/>
    <lineage>
        <taxon>Eukaryota</taxon>
        <taxon>Viridiplantae</taxon>
        <taxon>Streptophyta</taxon>
        <taxon>Embryophyta</taxon>
        <taxon>Tracheophyta</taxon>
        <taxon>Lycopodiopsida</taxon>
        <taxon>Selaginellales</taxon>
        <taxon>Selaginellaceae</taxon>
        <taxon>Selaginella</taxon>
    </lineage>
</organism>
<dbReference type="eggNOG" id="KOG0907">
    <property type="taxonomic scope" value="Eukaryota"/>
</dbReference>
<dbReference type="Gramene" id="EFJ11786">
    <property type="protein sequence ID" value="EFJ11786"/>
    <property type="gene ID" value="SELMODRAFT_125424"/>
</dbReference>
<evidence type="ECO:0000256" key="1">
    <source>
        <dbReference type="ARBA" id="ARBA00022982"/>
    </source>
</evidence>
<dbReference type="AlphaFoldDB" id="D8SUZ9"/>
<dbReference type="Proteomes" id="UP000001514">
    <property type="component" value="Unassembled WGS sequence"/>
</dbReference>
<dbReference type="GO" id="GO:0009570">
    <property type="term" value="C:chloroplast stroma"/>
    <property type="evidence" value="ECO:0007669"/>
    <property type="project" value="InterPro"/>
</dbReference>
<keyword evidence="6" id="KW-1185">Reference proteome</keyword>
<evidence type="ECO:0000259" key="4">
    <source>
        <dbReference type="PROSITE" id="PS51352"/>
    </source>
</evidence>
<dbReference type="SMR" id="D8SUZ9"/>
<dbReference type="KEGG" id="smo:SELMODRAFT_125424"/>
<dbReference type="PANTHER" id="PTHR47192:SF4">
    <property type="entry name" value="THIOREDOXIN-LIKE 3-2, CHLOROPLASTIC"/>
    <property type="match status" value="1"/>
</dbReference>
<dbReference type="FunCoup" id="D8SUZ9">
    <property type="interactions" value="737"/>
</dbReference>
<dbReference type="HOGENOM" id="CLU_090389_3_0_1"/>
<keyword evidence="1" id="KW-0249">Electron transport</keyword>
<dbReference type="Gene3D" id="3.40.30.10">
    <property type="entry name" value="Glutaredoxin"/>
    <property type="match status" value="1"/>
</dbReference>
<keyword evidence="3" id="KW-0676">Redox-active center</keyword>
<dbReference type="SUPFAM" id="SSF52833">
    <property type="entry name" value="Thioredoxin-like"/>
    <property type="match status" value="1"/>
</dbReference>
<dbReference type="OMA" id="HQAWLVI"/>
<dbReference type="STRING" id="88036.D8SUZ9"/>
<dbReference type="FunFam" id="3.40.30.10:FF:000245">
    <property type="entry name" value="Thioredoxin"/>
    <property type="match status" value="1"/>
</dbReference>
<feature type="domain" description="Thioredoxin" evidence="4">
    <location>
        <begin position="8"/>
        <end position="132"/>
    </location>
</feature>
<dbReference type="CDD" id="cd02947">
    <property type="entry name" value="TRX_family"/>
    <property type="match status" value="1"/>
</dbReference>
<reference evidence="5 6" key="1">
    <citation type="journal article" date="2011" name="Science">
        <title>The Selaginella genome identifies genetic changes associated with the evolution of vascular plants.</title>
        <authorList>
            <person name="Banks J.A."/>
            <person name="Nishiyama T."/>
            <person name="Hasebe M."/>
            <person name="Bowman J.L."/>
            <person name="Gribskov M."/>
            <person name="dePamphilis C."/>
            <person name="Albert V.A."/>
            <person name="Aono N."/>
            <person name="Aoyama T."/>
            <person name="Ambrose B.A."/>
            <person name="Ashton N.W."/>
            <person name="Axtell M.J."/>
            <person name="Barker E."/>
            <person name="Barker M.S."/>
            <person name="Bennetzen J.L."/>
            <person name="Bonawitz N.D."/>
            <person name="Chapple C."/>
            <person name="Cheng C."/>
            <person name="Correa L.G."/>
            <person name="Dacre M."/>
            <person name="DeBarry J."/>
            <person name="Dreyer I."/>
            <person name="Elias M."/>
            <person name="Engstrom E.M."/>
            <person name="Estelle M."/>
            <person name="Feng L."/>
            <person name="Finet C."/>
            <person name="Floyd S.K."/>
            <person name="Frommer W.B."/>
            <person name="Fujita T."/>
            <person name="Gramzow L."/>
            <person name="Gutensohn M."/>
            <person name="Harholt J."/>
            <person name="Hattori M."/>
            <person name="Heyl A."/>
            <person name="Hirai T."/>
            <person name="Hiwatashi Y."/>
            <person name="Ishikawa M."/>
            <person name="Iwata M."/>
            <person name="Karol K.G."/>
            <person name="Koehler B."/>
            <person name="Kolukisaoglu U."/>
            <person name="Kubo M."/>
            <person name="Kurata T."/>
            <person name="Lalonde S."/>
            <person name="Li K."/>
            <person name="Li Y."/>
            <person name="Litt A."/>
            <person name="Lyons E."/>
            <person name="Manning G."/>
            <person name="Maruyama T."/>
            <person name="Michael T.P."/>
            <person name="Mikami K."/>
            <person name="Miyazaki S."/>
            <person name="Morinaga S."/>
            <person name="Murata T."/>
            <person name="Mueller-Roeber B."/>
            <person name="Nelson D.R."/>
            <person name="Obara M."/>
            <person name="Oguri Y."/>
            <person name="Olmstead R.G."/>
            <person name="Onodera N."/>
            <person name="Petersen B.L."/>
            <person name="Pils B."/>
            <person name="Prigge M."/>
            <person name="Rensing S.A."/>
            <person name="Riano-Pachon D.M."/>
            <person name="Roberts A.W."/>
            <person name="Sato Y."/>
            <person name="Scheller H.V."/>
            <person name="Schulz B."/>
            <person name="Schulz C."/>
            <person name="Shakirov E.V."/>
            <person name="Shibagaki N."/>
            <person name="Shinohara N."/>
            <person name="Shippen D.E."/>
            <person name="Soerensen I."/>
            <person name="Sotooka R."/>
            <person name="Sugimoto N."/>
            <person name="Sugita M."/>
            <person name="Sumikawa N."/>
            <person name="Tanurdzic M."/>
            <person name="Theissen G."/>
            <person name="Ulvskov P."/>
            <person name="Wakazuki S."/>
            <person name="Weng J.K."/>
            <person name="Willats W.W."/>
            <person name="Wipf D."/>
            <person name="Wolf P.G."/>
            <person name="Yang L."/>
            <person name="Zimmer A.D."/>
            <person name="Zhu Q."/>
            <person name="Mitros T."/>
            <person name="Hellsten U."/>
            <person name="Loque D."/>
            <person name="Otillar R."/>
            <person name="Salamov A."/>
            <person name="Schmutz J."/>
            <person name="Shapiro H."/>
            <person name="Lindquist E."/>
            <person name="Lucas S."/>
            <person name="Rokhsar D."/>
            <person name="Grigoriev I.V."/>
        </authorList>
    </citation>
    <scope>NUCLEOTIDE SEQUENCE [LARGE SCALE GENOMIC DNA]</scope>
</reference>
<dbReference type="EMBL" id="GL377644">
    <property type="protein sequence ID" value="EFJ11786.1"/>
    <property type="molecule type" value="Genomic_DNA"/>
</dbReference>
<dbReference type="InParanoid" id="D8SUZ9"/>
<dbReference type="InterPro" id="IPR044253">
    <property type="entry name" value="WCRKC1/2"/>
</dbReference>
<dbReference type="InterPro" id="IPR013766">
    <property type="entry name" value="Thioredoxin_domain"/>
</dbReference>
<evidence type="ECO:0000256" key="3">
    <source>
        <dbReference type="ARBA" id="ARBA00023284"/>
    </source>
</evidence>
<keyword evidence="2" id="KW-1015">Disulfide bond</keyword>
<sequence>MAIQAATWWGGIQKPDKVELHPITSEEEFDRVLLDCQESNKGAVIEWMALWCRKCIYLKPKLEKLGAEFYPHINFYCVDVNCVPKSLIERASVTKMPTIQLWRNGEKQGEVIGGHQAWLVLDEVRDMLKKKR</sequence>